<protein>
    <submittedName>
        <fullName evidence="14">Potassium transporter</fullName>
    </submittedName>
</protein>
<gene>
    <name evidence="14" type="ORF">ACM15_14600</name>
</gene>
<dbReference type="GO" id="GO:0046872">
    <property type="term" value="F:metal ion binding"/>
    <property type="evidence" value="ECO:0007669"/>
    <property type="project" value="UniProtKB-KW"/>
</dbReference>
<feature type="transmembrane region" description="Helical" evidence="13">
    <location>
        <begin position="142"/>
        <end position="165"/>
    </location>
</feature>
<feature type="transmembrane region" description="Helical" evidence="13">
    <location>
        <begin position="393"/>
        <end position="417"/>
    </location>
</feature>
<evidence type="ECO:0000256" key="5">
    <source>
        <dbReference type="ARBA" id="ARBA00022519"/>
    </source>
</evidence>
<dbReference type="RefSeq" id="WP_044215090.1">
    <property type="nucleotide sequence ID" value="NZ_AP031410.1"/>
</dbReference>
<evidence type="ECO:0000256" key="6">
    <source>
        <dbReference type="ARBA" id="ARBA00022538"/>
    </source>
</evidence>
<dbReference type="PANTHER" id="PTHR32024:SF2">
    <property type="entry name" value="TRK SYSTEM POTASSIUM UPTAKE PROTEIN TRKG-RELATED"/>
    <property type="match status" value="1"/>
</dbReference>
<evidence type="ECO:0000256" key="1">
    <source>
        <dbReference type="ARBA" id="ARBA00004429"/>
    </source>
</evidence>
<keyword evidence="6" id="KW-0633">Potassium transport</keyword>
<dbReference type="EMBL" id="LFJV01000047">
    <property type="protein sequence ID" value="KMM32931.1"/>
    <property type="molecule type" value="Genomic_DNA"/>
</dbReference>
<feature type="binding site" evidence="12">
    <location>
        <position position="436"/>
    </location>
    <ligand>
        <name>K(+)</name>
        <dbReference type="ChEBI" id="CHEBI:29103"/>
    </ligand>
</feature>
<evidence type="ECO:0000256" key="4">
    <source>
        <dbReference type="ARBA" id="ARBA00022475"/>
    </source>
</evidence>
<dbReference type="AlphaFoldDB" id="A0A0J6C9P9"/>
<keyword evidence="9 13" id="KW-1133">Transmembrane helix</keyword>
<feature type="binding site" evidence="12">
    <location>
        <position position="222"/>
    </location>
    <ligand>
        <name>K(+)</name>
        <dbReference type="ChEBI" id="CHEBI:29103"/>
    </ligand>
</feature>
<reference evidence="14 15" key="1">
    <citation type="submission" date="2015-06" db="EMBL/GenBank/DDBJ databases">
        <title>Draft Genome Sequence of Parabacteroides goldsteinii with Putative Novel Metallo-Beta-Lactamases Isolated from a Blood Culture from a Human Patient.</title>
        <authorList>
            <person name="Krogh T.J."/>
            <person name="Agergaard C.N."/>
            <person name="Moller-Jensen J."/>
            <person name="Justesen U.S."/>
        </authorList>
    </citation>
    <scope>NUCLEOTIDE SEQUENCE [LARGE SCALE GENOMIC DNA]</scope>
    <source>
        <strain evidence="14 15">910340</strain>
    </source>
</reference>
<keyword evidence="11 13" id="KW-0472">Membrane</keyword>
<evidence type="ECO:0000256" key="2">
    <source>
        <dbReference type="ARBA" id="ARBA00009137"/>
    </source>
</evidence>
<dbReference type="PIRSF" id="PIRSF006247">
    <property type="entry name" value="TrkH"/>
    <property type="match status" value="1"/>
</dbReference>
<evidence type="ECO:0000256" key="12">
    <source>
        <dbReference type="PIRSR" id="PIRSR006247-1"/>
    </source>
</evidence>
<keyword evidence="3" id="KW-0813">Transport</keyword>
<comment type="caution">
    <text evidence="14">The sequence shown here is derived from an EMBL/GenBank/DDBJ whole genome shotgun (WGS) entry which is preliminary data.</text>
</comment>
<feature type="transmembrane region" description="Helical" evidence="13">
    <location>
        <begin position="186"/>
        <end position="204"/>
    </location>
</feature>
<evidence type="ECO:0000256" key="3">
    <source>
        <dbReference type="ARBA" id="ARBA00022448"/>
    </source>
</evidence>
<comment type="similarity">
    <text evidence="2">Belongs to the TrkH potassium transport family.</text>
</comment>
<evidence type="ECO:0000313" key="14">
    <source>
        <dbReference type="EMBL" id="KMM32931.1"/>
    </source>
</evidence>
<keyword evidence="8 12" id="KW-0630">Potassium</keyword>
<feature type="transmembrane region" description="Helical" evidence="13">
    <location>
        <begin position="458"/>
        <end position="483"/>
    </location>
</feature>
<keyword evidence="7 13" id="KW-0812">Transmembrane</keyword>
<feature type="binding site" evidence="12">
    <location>
        <position position="318"/>
    </location>
    <ligand>
        <name>K(+)</name>
        <dbReference type="ChEBI" id="CHEBI:29103"/>
    </ligand>
</feature>
<feature type="binding site" evidence="12">
    <location>
        <position position="113"/>
    </location>
    <ligand>
        <name>K(+)</name>
        <dbReference type="ChEBI" id="CHEBI:29103"/>
    </ligand>
</feature>
<evidence type="ECO:0000256" key="9">
    <source>
        <dbReference type="ARBA" id="ARBA00022989"/>
    </source>
</evidence>
<accession>A0A0J6C9P9</accession>
<keyword evidence="12" id="KW-0479">Metal-binding</keyword>
<feature type="transmembrane region" description="Helical" evidence="13">
    <location>
        <begin position="72"/>
        <end position="93"/>
    </location>
</feature>
<feature type="transmembrane region" description="Helical" evidence="13">
    <location>
        <begin position="332"/>
        <end position="354"/>
    </location>
</feature>
<organism evidence="14 15">
    <name type="scientific">Parabacteroides goldsteinii</name>
    <dbReference type="NCBI Taxonomy" id="328812"/>
    <lineage>
        <taxon>Bacteria</taxon>
        <taxon>Pseudomonadati</taxon>
        <taxon>Bacteroidota</taxon>
        <taxon>Bacteroidia</taxon>
        <taxon>Bacteroidales</taxon>
        <taxon>Tannerellaceae</taxon>
        <taxon>Parabacteroides</taxon>
    </lineage>
</organism>
<evidence type="ECO:0000313" key="15">
    <source>
        <dbReference type="Proteomes" id="UP000036166"/>
    </source>
</evidence>
<keyword evidence="4" id="KW-1003">Cell membrane</keyword>
<feature type="transmembrane region" description="Helical" evidence="13">
    <location>
        <begin position="238"/>
        <end position="261"/>
    </location>
</feature>
<dbReference type="InterPro" id="IPR003445">
    <property type="entry name" value="Cat_transpt"/>
</dbReference>
<feature type="transmembrane region" description="Helical" evidence="13">
    <location>
        <begin position="12"/>
        <end position="33"/>
    </location>
</feature>
<dbReference type="PATRIC" id="fig|328812.4.peg.3753"/>
<evidence type="ECO:0000256" key="13">
    <source>
        <dbReference type="SAM" id="Phobius"/>
    </source>
</evidence>
<dbReference type="Proteomes" id="UP000036166">
    <property type="component" value="Unassembled WGS sequence"/>
</dbReference>
<comment type="subcellular location">
    <subcellularLocation>
        <location evidence="1">Cell inner membrane</location>
        <topology evidence="1">Multi-pass membrane protein</topology>
    </subcellularLocation>
</comment>
<keyword evidence="5" id="KW-0997">Cell inner membrane</keyword>
<dbReference type="GO" id="GO:0015379">
    <property type="term" value="F:potassium:chloride symporter activity"/>
    <property type="evidence" value="ECO:0007669"/>
    <property type="project" value="InterPro"/>
</dbReference>
<evidence type="ECO:0000256" key="8">
    <source>
        <dbReference type="ARBA" id="ARBA00022958"/>
    </source>
</evidence>
<keyword evidence="10" id="KW-0406">Ion transport</keyword>
<dbReference type="GO" id="GO:0005886">
    <property type="term" value="C:plasma membrane"/>
    <property type="evidence" value="ECO:0007669"/>
    <property type="project" value="UniProtKB-SubCell"/>
</dbReference>
<evidence type="ECO:0000256" key="10">
    <source>
        <dbReference type="ARBA" id="ARBA00023065"/>
    </source>
</evidence>
<feature type="transmembrane region" description="Helical" evidence="13">
    <location>
        <begin position="273"/>
        <end position="294"/>
    </location>
</feature>
<evidence type="ECO:0000256" key="11">
    <source>
        <dbReference type="ARBA" id="ARBA00023136"/>
    </source>
</evidence>
<feature type="binding site" evidence="12">
    <location>
        <position position="435"/>
    </location>
    <ligand>
        <name>K(+)</name>
        <dbReference type="ChEBI" id="CHEBI:29103"/>
    </ligand>
</feature>
<dbReference type="Pfam" id="PF02386">
    <property type="entry name" value="TrkH"/>
    <property type="match status" value="1"/>
</dbReference>
<proteinExistence type="inferred from homology"/>
<dbReference type="PANTHER" id="PTHR32024">
    <property type="entry name" value="TRK SYSTEM POTASSIUM UPTAKE PROTEIN TRKG-RELATED"/>
    <property type="match status" value="1"/>
</dbReference>
<sequence>MLLNIRFIIKMLGMMCILETLFMLMATVVAFLYKGGDFYPLLISSGILFGVGISLYAIGFRANEYTAGRREGMLTVTLTWLLLSLLGMLPFYLGGYIDNITDAFFETMSGFTTTGSTILTDIEALPKGVLFWRSLTQWQGGIGMIVFTVALMPILGGGATQMFNAETPGITHERFRPRVTQVAKRLWGVYVFLTVLLIGLLWIGPMNLYDAVNHALTAISTGGYSTKNASIAYWHSAYIEYVITIFMFIGATNITLIYFCLNGNIKKLFFDEEFRWFFWFVLIMTGITTGWIMYHGFFTDFPTAFRQAAFQVVTLVSTCGFATENYIPWGPFFWMIALILMFICGCAGSTCGGLKMGRFVILSKNLFNEFKKQTHPHAIIPVRMDSHIVSGEVVHRVLAFAFAYMSLIVLSCAVLMLDGLGFEESIGAAVSAISNVGPGLGKLGPVDNFSEVPVVSKWFLSLLMMTGRLEIFTVLTLLVPGFWKQ</sequence>
<dbReference type="InterPro" id="IPR004772">
    <property type="entry name" value="TrkH"/>
</dbReference>
<feature type="binding site" evidence="12">
    <location>
        <position position="114"/>
    </location>
    <ligand>
        <name>K(+)</name>
        <dbReference type="ChEBI" id="CHEBI:29103"/>
    </ligand>
</feature>
<name>A0A0J6C9P9_9BACT</name>
<dbReference type="GeneID" id="69983616"/>
<evidence type="ECO:0000256" key="7">
    <source>
        <dbReference type="ARBA" id="ARBA00022692"/>
    </source>
</evidence>
<feature type="transmembrane region" description="Helical" evidence="13">
    <location>
        <begin position="39"/>
        <end position="60"/>
    </location>
</feature>